<name>A0A2U1ZZ15_9MICO</name>
<dbReference type="EMBL" id="PYHR01000002">
    <property type="protein sequence ID" value="PWD52162.1"/>
    <property type="molecule type" value="Genomic_DNA"/>
</dbReference>
<feature type="region of interest" description="Disordered" evidence="1">
    <location>
        <begin position="337"/>
        <end position="356"/>
    </location>
</feature>
<dbReference type="InterPro" id="IPR050570">
    <property type="entry name" value="Cell_wall_metabolism_enzyme"/>
</dbReference>
<organism evidence="3 4">
    <name type="scientific">Serinibacter arcticus</name>
    <dbReference type="NCBI Taxonomy" id="1655435"/>
    <lineage>
        <taxon>Bacteria</taxon>
        <taxon>Bacillati</taxon>
        <taxon>Actinomycetota</taxon>
        <taxon>Actinomycetes</taxon>
        <taxon>Micrococcales</taxon>
        <taxon>Beutenbergiaceae</taxon>
        <taxon>Serinibacter</taxon>
    </lineage>
</organism>
<evidence type="ECO:0000256" key="1">
    <source>
        <dbReference type="SAM" id="MobiDB-lite"/>
    </source>
</evidence>
<dbReference type="InterPro" id="IPR016047">
    <property type="entry name" value="M23ase_b-sheet_dom"/>
</dbReference>
<dbReference type="Gene3D" id="2.70.70.10">
    <property type="entry name" value="Glucose Permease (Domain IIA)"/>
    <property type="match status" value="1"/>
</dbReference>
<feature type="region of interest" description="Disordered" evidence="1">
    <location>
        <begin position="189"/>
        <end position="236"/>
    </location>
</feature>
<gene>
    <name evidence="3" type="ORF">C8046_17460</name>
</gene>
<reference evidence="3 4" key="1">
    <citation type="submission" date="2018-03" db="EMBL/GenBank/DDBJ databases">
        <title>Genome assembly of novel Miniimonas species PCH200.</title>
        <authorList>
            <person name="Thakur V."/>
            <person name="Kumar V."/>
            <person name="Singh D."/>
        </authorList>
    </citation>
    <scope>NUCLEOTIDE SEQUENCE [LARGE SCALE GENOMIC DNA]</scope>
    <source>
        <strain evidence="3 4">PCH200</strain>
    </source>
</reference>
<dbReference type="CDD" id="cd12797">
    <property type="entry name" value="M23_peptidase"/>
    <property type="match status" value="1"/>
</dbReference>
<dbReference type="AlphaFoldDB" id="A0A2U1ZZ15"/>
<dbReference type="InterPro" id="IPR011055">
    <property type="entry name" value="Dup_hybrid_motif"/>
</dbReference>
<dbReference type="SUPFAM" id="SSF51261">
    <property type="entry name" value="Duplicated hybrid motif"/>
    <property type="match status" value="1"/>
</dbReference>
<accession>A0A2U1ZZ15</accession>
<dbReference type="GO" id="GO:0004222">
    <property type="term" value="F:metalloendopeptidase activity"/>
    <property type="evidence" value="ECO:0007669"/>
    <property type="project" value="TreeGrafter"/>
</dbReference>
<dbReference type="PANTHER" id="PTHR21666">
    <property type="entry name" value="PEPTIDASE-RELATED"/>
    <property type="match status" value="1"/>
</dbReference>
<protein>
    <recommendedName>
        <fullName evidence="2">M23ase beta-sheet core domain-containing protein</fullName>
    </recommendedName>
</protein>
<keyword evidence="4" id="KW-1185">Reference proteome</keyword>
<comment type="caution">
    <text evidence="3">The sequence shown here is derived from an EMBL/GenBank/DDBJ whole genome shotgun (WGS) entry which is preliminary data.</text>
</comment>
<dbReference type="PANTHER" id="PTHR21666:SF270">
    <property type="entry name" value="MUREIN HYDROLASE ACTIVATOR ENVC"/>
    <property type="match status" value="1"/>
</dbReference>
<evidence type="ECO:0000313" key="3">
    <source>
        <dbReference type="EMBL" id="PWD52162.1"/>
    </source>
</evidence>
<evidence type="ECO:0000313" key="4">
    <source>
        <dbReference type="Proteomes" id="UP000245166"/>
    </source>
</evidence>
<dbReference type="Proteomes" id="UP000245166">
    <property type="component" value="Unassembled WGS sequence"/>
</dbReference>
<dbReference type="Pfam" id="PF01551">
    <property type="entry name" value="Peptidase_M23"/>
    <property type="match status" value="1"/>
</dbReference>
<proteinExistence type="predicted"/>
<sequence>MSVSPVDVVVPELTTRRARRLAAPSSAAVPPIAPTAHTPVVLQTIVDIPSPAASVSGATSATVTLDAPAPLTRRELRQRQAGEAFGLTAPTGAAPAERRTAADVLAAAVLEQQGTMTRRQLREATRREAGLTTTQHVDGAPHVSLQQDQFETVPPADQPVDLEFDFASVALTLSSLAVAPAVRADRSATPVHVPARPAPTTTEHDEGVTFASGGSGGGSPRAGVASVPSSPSEPGTVRQWVPRLAVLSALGVATVVTPIHAIAQGADEPEVVEIPLADSSALDTLVATPQSVEAASATATADVDASVLAESAPADSTAALLASDPVADVRGVVAASRSEGRSELPQCGAPEADQPNGTLAALESSEHLTLSMPVQEGVYRVSSGFGPRWGAFHYASDFAAPLGTPIRAVAGGEVVHAGAGLAGRSPNLVAIRSEIDGETVEIWYNHMFDDGVFVEEGDVVNVGDVIGEVGNNGNSTGPHLHLEIHVGNVEDPNGSAVDPLAWLRANGATPVTTSGAVCV</sequence>
<evidence type="ECO:0000259" key="2">
    <source>
        <dbReference type="Pfam" id="PF01551"/>
    </source>
</evidence>
<feature type="domain" description="M23ase beta-sheet core" evidence="2">
    <location>
        <begin position="392"/>
        <end position="499"/>
    </location>
</feature>